<dbReference type="EMBL" id="JADMLG010000009">
    <property type="protein sequence ID" value="MBH0779145.1"/>
    <property type="molecule type" value="Genomic_DNA"/>
</dbReference>
<dbReference type="Proteomes" id="UP000655751">
    <property type="component" value="Unassembled WGS sequence"/>
</dbReference>
<gene>
    <name evidence="3" type="ORF">IT779_23025</name>
</gene>
<evidence type="ECO:0000256" key="1">
    <source>
        <dbReference type="SAM" id="MobiDB-lite"/>
    </source>
</evidence>
<proteinExistence type="predicted"/>
<accession>A0A931IEZ1</accession>
<feature type="domain" description="DUF8017" evidence="2">
    <location>
        <begin position="161"/>
        <end position="338"/>
    </location>
</feature>
<comment type="caution">
    <text evidence="3">The sequence shown here is derived from an EMBL/GenBank/DDBJ whole genome shotgun (WGS) entry which is preliminary data.</text>
</comment>
<keyword evidence="4" id="KW-1185">Reference proteome</keyword>
<evidence type="ECO:0000259" key="2">
    <source>
        <dbReference type="Pfam" id="PF26056"/>
    </source>
</evidence>
<dbReference type="Pfam" id="PF26056">
    <property type="entry name" value="DUF8017"/>
    <property type="match status" value="1"/>
</dbReference>
<evidence type="ECO:0000313" key="3">
    <source>
        <dbReference type="EMBL" id="MBH0779145.1"/>
    </source>
</evidence>
<sequence>MTLPAPTSGVDRAWAGHPTPAENAPDTRPGTDWQPYPGEPRGAAPKAVNAANSGTAAGWHPNGATTPPSNPYPPGYHINSFDRYFAGGFAGLAPARRNRNTRLWIGAGLAALVLTAGATVAVVADTGAEAAGEDEPSMVSALTTSERQIVPKAPAARSTETPLIPGYQVVVAPDSGAAYDVPWEWTVADSTRTGGVGVPPNAVGGKGYTFEGKNYCPGSTRSIAFLTGADIPDSAAAAAELGIRTARAAYPDSPAGATPGPPEPLDSIDGNQHGAFVETRGAIGNAKPGCATRYTVYTFATPTDTGNFIMVIAADTGVPAAVDPETARRIFTSIRPHES</sequence>
<evidence type="ECO:0000313" key="4">
    <source>
        <dbReference type="Proteomes" id="UP000655751"/>
    </source>
</evidence>
<feature type="region of interest" description="Disordered" evidence="1">
    <location>
        <begin position="1"/>
        <end position="69"/>
    </location>
</feature>
<name>A0A931IEZ1_9NOCA</name>
<reference evidence="3" key="1">
    <citation type="submission" date="2020-11" db="EMBL/GenBank/DDBJ databases">
        <title>Nocardia NEAU-351.nov., a novel actinomycete isolated from the cow dung.</title>
        <authorList>
            <person name="Zhang X."/>
        </authorList>
    </citation>
    <scope>NUCLEOTIDE SEQUENCE</scope>
    <source>
        <strain evidence="3">NEAU-351</strain>
    </source>
</reference>
<protein>
    <recommendedName>
        <fullName evidence="2">DUF8017 domain-containing protein</fullName>
    </recommendedName>
</protein>
<dbReference type="RefSeq" id="WP_196151436.1">
    <property type="nucleotide sequence ID" value="NZ_JADMLG010000009.1"/>
</dbReference>
<dbReference type="AlphaFoldDB" id="A0A931IEZ1"/>
<organism evidence="3 4">
    <name type="scientific">Nocardia bovistercoris</name>
    <dbReference type="NCBI Taxonomy" id="2785916"/>
    <lineage>
        <taxon>Bacteria</taxon>
        <taxon>Bacillati</taxon>
        <taxon>Actinomycetota</taxon>
        <taxon>Actinomycetes</taxon>
        <taxon>Mycobacteriales</taxon>
        <taxon>Nocardiaceae</taxon>
        <taxon>Nocardia</taxon>
    </lineage>
</organism>
<dbReference type="InterPro" id="IPR058330">
    <property type="entry name" value="DUF8017"/>
</dbReference>